<protein>
    <recommendedName>
        <fullName evidence="4">F-box domain-containing protein</fullName>
    </recommendedName>
</protein>
<dbReference type="OrthoDB" id="408631at2759"/>
<name>N1PHJ8_DOTSN</name>
<evidence type="ECO:0000313" key="2">
    <source>
        <dbReference type="EMBL" id="EME42088.1"/>
    </source>
</evidence>
<dbReference type="eggNOG" id="ENOG502S6PB">
    <property type="taxonomic scope" value="Eukaryota"/>
</dbReference>
<dbReference type="SUPFAM" id="SSF52047">
    <property type="entry name" value="RNI-like"/>
    <property type="match status" value="1"/>
</dbReference>
<dbReference type="SMART" id="SM00367">
    <property type="entry name" value="LRR_CC"/>
    <property type="match status" value="3"/>
</dbReference>
<accession>N1PHJ8</accession>
<keyword evidence="3" id="KW-1185">Reference proteome</keyword>
<feature type="compositionally biased region" description="Low complexity" evidence="1">
    <location>
        <begin position="551"/>
        <end position="562"/>
    </location>
</feature>
<sequence length="827" mass="90765">MMEVAPPDYQTATLVDIWDIVARYIPSSDLCSAALVCSRWHATFIPHIWGNPAAHFGIENDRVYVALTRFKRTLQTARLLVRSLTHTLHLPPAHAEIYNGPQSDWLKDVLERLPHLQSLIVRGLPFFDYAALQALSVIKHKPGPDRNPPAGVIELPGSAGGFFQSPSNVIPSFGLRLLDASRCPNVTSSGLASALSRFEGLLYLDLSFSYPARDKTVLQALRRFSGLQVLKLRGISLNDGGVECLGKSIGLQVRSLDVRDNQITDRGVRTLLDRCFTPQSMSKDLMPVQRSPTLLPYLGTEMLDICQGEDFEGYLRNAFTGRFVSKLAIEDAPAAGVTHLYISGNSLTVEGISGLARSGRLHVLDVGSLKDNQRRHPSVSSFNGSSQMDMPGLEKLTPVFAKHAAEALTFLRIDHSLITTEACVSRSEEVVQGRVELGDTSLPYNPTQIAELPGTSVQSQAFELPTSLPTPRHELEADPLRLVVSPAADDTFRIENPADRVRDARRGSAMAPEAASSLSADLDQRTLLSPPLAEEGGTMMNGIGNDTSPLSHPSSHGSATSSIPVSRPRSYSSVATVRKARLDAHVQAGHSLHPAMLSHISTLVLTEVPPFSTDRSVVDRIICFIKSCAQEATLAYSQAKLDYSLPPGRKGHVSAVKYSADKLFALKRVVLEMASEKAHYRSSKASPWQHQASRTMTDDRDTEVLWDAAETDFSFFGEEENMFPTLETGRFALSGTTEKEVSFGQPASSPGPTTIEPPRVDNISLISSFRKERKVTYKRSLAAGNHDPEIEGYWDGVISVIRSNDAVRNDEKLDYYGNKFTNNYLYR</sequence>
<reference evidence="3" key="1">
    <citation type="journal article" date="2012" name="PLoS Genet.">
        <title>The genomes of the fungal plant pathogens Cladosporium fulvum and Dothistroma septosporum reveal adaptation to different hosts and lifestyles but also signatures of common ancestry.</title>
        <authorList>
            <person name="de Wit P.J.G.M."/>
            <person name="van der Burgt A."/>
            <person name="Oekmen B."/>
            <person name="Stergiopoulos I."/>
            <person name="Abd-Elsalam K.A."/>
            <person name="Aerts A.L."/>
            <person name="Bahkali A.H."/>
            <person name="Beenen H.G."/>
            <person name="Chettri P."/>
            <person name="Cox M.P."/>
            <person name="Datema E."/>
            <person name="de Vries R.P."/>
            <person name="Dhillon B."/>
            <person name="Ganley A.R."/>
            <person name="Griffiths S.A."/>
            <person name="Guo Y."/>
            <person name="Hamelin R.C."/>
            <person name="Henrissat B."/>
            <person name="Kabir M.S."/>
            <person name="Jashni M.K."/>
            <person name="Kema G."/>
            <person name="Klaubauf S."/>
            <person name="Lapidus A."/>
            <person name="Levasseur A."/>
            <person name="Lindquist E."/>
            <person name="Mehrabi R."/>
            <person name="Ohm R.A."/>
            <person name="Owen T.J."/>
            <person name="Salamov A."/>
            <person name="Schwelm A."/>
            <person name="Schijlen E."/>
            <person name="Sun H."/>
            <person name="van den Burg H.A."/>
            <person name="van Ham R.C.H.J."/>
            <person name="Zhang S."/>
            <person name="Goodwin S.B."/>
            <person name="Grigoriev I.V."/>
            <person name="Collemare J."/>
            <person name="Bradshaw R.E."/>
        </authorList>
    </citation>
    <scope>NUCLEOTIDE SEQUENCE [LARGE SCALE GENOMIC DNA]</scope>
    <source>
        <strain evidence="3">NZE10 / CBS 128990</strain>
    </source>
</reference>
<dbReference type="HOGENOM" id="CLU_016204_0_0_1"/>
<feature type="region of interest" description="Disordered" evidence="1">
    <location>
        <begin position="494"/>
        <end position="570"/>
    </location>
</feature>
<reference evidence="2 3" key="2">
    <citation type="journal article" date="2012" name="PLoS Pathog.">
        <title>Diverse lifestyles and strategies of plant pathogenesis encoded in the genomes of eighteen Dothideomycetes fungi.</title>
        <authorList>
            <person name="Ohm R.A."/>
            <person name="Feau N."/>
            <person name="Henrissat B."/>
            <person name="Schoch C.L."/>
            <person name="Horwitz B.A."/>
            <person name="Barry K.W."/>
            <person name="Condon B.J."/>
            <person name="Copeland A.C."/>
            <person name="Dhillon B."/>
            <person name="Glaser F."/>
            <person name="Hesse C.N."/>
            <person name="Kosti I."/>
            <person name="LaButti K."/>
            <person name="Lindquist E.A."/>
            <person name="Lucas S."/>
            <person name="Salamov A.A."/>
            <person name="Bradshaw R.E."/>
            <person name="Ciuffetti L."/>
            <person name="Hamelin R.C."/>
            <person name="Kema G.H.J."/>
            <person name="Lawrence C."/>
            <person name="Scott J.A."/>
            <person name="Spatafora J.W."/>
            <person name="Turgeon B.G."/>
            <person name="de Wit P.J.G.M."/>
            <person name="Zhong S."/>
            <person name="Goodwin S.B."/>
            <person name="Grigoriev I.V."/>
        </authorList>
    </citation>
    <scope>NUCLEOTIDE SEQUENCE [LARGE SCALE GENOMIC DNA]</scope>
    <source>
        <strain evidence="3">NZE10 / CBS 128990</strain>
    </source>
</reference>
<dbReference type="AlphaFoldDB" id="N1PHJ8"/>
<dbReference type="Gene3D" id="3.80.10.10">
    <property type="entry name" value="Ribonuclease Inhibitor"/>
    <property type="match status" value="2"/>
</dbReference>
<evidence type="ECO:0000313" key="3">
    <source>
        <dbReference type="Proteomes" id="UP000016933"/>
    </source>
</evidence>
<dbReference type="OMA" id="PSHIPHM"/>
<gene>
    <name evidence="2" type="ORF">DOTSEDRAFT_45645</name>
</gene>
<dbReference type="InterPro" id="IPR032675">
    <property type="entry name" value="LRR_dom_sf"/>
</dbReference>
<evidence type="ECO:0008006" key="4">
    <source>
        <dbReference type="Google" id="ProtNLM"/>
    </source>
</evidence>
<dbReference type="InterPro" id="IPR006553">
    <property type="entry name" value="Leu-rich_rpt_Cys-con_subtyp"/>
</dbReference>
<organism evidence="2 3">
    <name type="scientific">Dothistroma septosporum (strain NZE10 / CBS 128990)</name>
    <name type="common">Red band needle blight fungus</name>
    <name type="synonym">Mycosphaerella pini</name>
    <dbReference type="NCBI Taxonomy" id="675120"/>
    <lineage>
        <taxon>Eukaryota</taxon>
        <taxon>Fungi</taxon>
        <taxon>Dikarya</taxon>
        <taxon>Ascomycota</taxon>
        <taxon>Pezizomycotina</taxon>
        <taxon>Dothideomycetes</taxon>
        <taxon>Dothideomycetidae</taxon>
        <taxon>Mycosphaerellales</taxon>
        <taxon>Mycosphaerellaceae</taxon>
        <taxon>Dothistroma</taxon>
    </lineage>
</organism>
<evidence type="ECO:0000256" key="1">
    <source>
        <dbReference type="SAM" id="MobiDB-lite"/>
    </source>
</evidence>
<dbReference type="EMBL" id="KB446541">
    <property type="protein sequence ID" value="EME42088.1"/>
    <property type="molecule type" value="Genomic_DNA"/>
</dbReference>
<dbReference type="Proteomes" id="UP000016933">
    <property type="component" value="Unassembled WGS sequence"/>
</dbReference>
<proteinExistence type="predicted"/>
<dbReference type="STRING" id="675120.N1PHJ8"/>
<feature type="compositionally biased region" description="Basic and acidic residues" evidence="1">
    <location>
        <begin position="494"/>
        <end position="506"/>
    </location>
</feature>